<feature type="transmembrane region" description="Helical" evidence="1">
    <location>
        <begin position="334"/>
        <end position="358"/>
    </location>
</feature>
<dbReference type="RefSeq" id="WP_273960005.1">
    <property type="nucleotide sequence ID" value="NZ_CP123581.1"/>
</dbReference>
<organism evidence="2 3">
    <name type="scientific">Latilactobacillus curvatus</name>
    <name type="common">Lactobacillus curvatus</name>
    <dbReference type="NCBI Taxonomy" id="28038"/>
    <lineage>
        <taxon>Bacteria</taxon>
        <taxon>Bacillati</taxon>
        <taxon>Bacillota</taxon>
        <taxon>Bacilli</taxon>
        <taxon>Lactobacillales</taxon>
        <taxon>Lactobacillaceae</taxon>
        <taxon>Latilactobacillus</taxon>
    </lineage>
</organism>
<reference evidence="2" key="1">
    <citation type="submission" date="2023-02" db="EMBL/GenBank/DDBJ databases">
        <title>Complete genome sequence of Lactobacillus curvatus CACC879 isolated from Pig feces.</title>
        <authorList>
            <person name="Park S."/>
            <person name="Park M.A."/>
            <person name="Kim D.-H."/>
            <person name="Kim Y."/>
        </authorList>
    </citation>
    <scope>NUCLEOTIDE SEQUENCE</scope>
    <source>
        <strain evidence="2">CACC879</strain>
    </source>
</reference>
<feature type="transmembrane region" description="Helical" evidence="1">
    <location>
        <begin position="428"/>
        <end position="448"/>
    </location>
</feature>
<feature type="transmembrane region" description="Helical" evidence="1">
    <location>
        <begin position="145"/>
        <end position="163"/>
    </location>
</feature>
<feature type="transmembrane region" description="Helical" evidence="1">
    <location>
        <begin position="120"/>
        <end position="139"/>
    </location>
</feature>
<evidence type="ECO:0000256" key="1">
    <source>
        <dbReference type="SAM" id="Phobius"/>
    </source>
</evidence>
<evidence type="ECO:0000313" key="3">
    <source>
        <dbReference type="Proteomes" id="UP001215533"/>
    </source>
</evidence>
<sequence length="449" mass="50682">MIQRSKLKEFLHNYGYLIVFVGILLLFNGIIQLNGNGLTPNEGGDDNFFRTVANQQGVLQFVHSRYETWSSRVLIEGTLFFFVTHTVLWRIVNSLAILIIIYVPYRSILRNDNKEQNRRLFLLAAGVVVMGPLELLYNTGWIATTLNYLWPLAAMGVTLIPIIDKYQGHRRKPVLVILGILLALYATNQEQVCGMLILISSGLLIHQLINKNLDWYTGYLWFLSLASFIFIMTAPGNIARKESETAHWFSDFNSLTIFRKVELGFSATAKSFFLEPNILLILTTILLIVITINKEQFIPAAAAGVVLLFNLMVLKPSVAFVKFLKSFGQYGSNFQLRVIGTWVPDGILILLVGLLCFSMYKALDQSEYKILAIIVMLLGSISRLVMGFTPTIWVSGIRTFSFLYMSMIIVAIMLIKVLLRMNWKQSKLIIMGIAATAVAMILLNFIAVV</sequence>
<dbReference type="AlphaFoldDB" id="A0AAJ5RGS2"/>
<feature type="transmembrane region" description="Helical" evidence="1">
    <location>
        <begin position="370"/>
        <end position="393"/>
    </location>
</feature>
<gene>
    <name evidence="2" type="ORF">PSR33_04715</name>
</gene>
<feature type="transmembrane region" description="Helical" evidence="1">
    <location>
        <begin position="12"/>
        <end position="31"/>
    </location>
</feature>
<feature type="transmembrane region" description="Helical" evidence="1">
    <location>
        <begin position="219"/>
        <end position="239"/>
    </location>
</feature>
<feature type="transmembrane region" description="Helical" evidence="1">
    <location>
        <begin position="399"/>
        <end position="419"/>
    </location>
</feature>
<keyword evidence="1" id="KW-1133">Transmembrane helix</keyword>
<feature type="transmembrane region" description="Helical" evidence="1">
    <location>
        <begin position="297"/>
        <end position="314"/>
    </location>
</feature>
<proteinExistence type="predicted"/>
<feature type="transmembrane region" description="Helical" evidence="1">
    <location>
        <begin position="87"/>
        <end position="108"/>
    </location>
</feature>
<dbReference type="EMBL" id="CP117683">
    <property type="protein sequence ID" value="WDC91503.1"/>
    <property type="molecule type" value="Genomic_DNA"/>
</dbReference>
<dbReference type="Pfam" id="PF19528">
    <property type="entry name" value="DUF6056"/>
    <property type="match status" value="1"/>
</dbReference>
<dbReference type="Proteomes" id="UP001215533">
    <property type="component" value="Chromosome"/>
</dbReference>
<keyword evidence="1" id="KW-0472">Membrane</keyword>
<dbReference type="InterPro" id="IPR045691">
    <property type="entry name" value="DUF6056"/>
</dbReference>
<accession>A0AAJ5RGS2</accession>
<name>A0AAJ5RGS2_LATCU</name>
<evidence type="ECO:0000313" key="2">
    <source>
        <dbReference type="EMBL" id="WDC91503.1"/>
    </source>
</evidence>
<protein>
    <submittedName>
        <fullName evidence="2">DUF6056 family protein</fullName>
    </submittedName>
</protein>
<keyword evidence="1" id="KW-0812">Transmembrane</keyword>